<gene>
    <name evidence="13" type="ORF">ATJ97_0034</name>
</gene>
<evidence type="ECO:0000256" key="1">
    <source>
        <dbReference type="ARBA" id="ARBA00003469"/>
    </source>
</evidence>
<keyword evidence="6" id="KW-0479">Metal-binding</keyword>
<dbReference type="InterPro" id="IPR006311">
    <property type="entry name" value="TAT_signal"/>
</dbReference>
<evidence type="ECO:0000313" key="14">
    <source>
        <dbReference type="Proteomes" id="UP000222106"/>
    </source>
</evidence>
<keyword evidence="5" id="KW-0808">Transferase</keyword>
<dbReference type="Gene3D" id="3.40.190.10">
    <property type="entry name" value="Periplasmic binding protein-like II"/>
    <property type="match status" value="2"/>
</dbReference>
<accession>A0A2A9F1C6</accession>
<dbReference type="EMBL" id="PDJI01000001">
    <property type="protein sequence ID" value="PFG45114.1"/>
    <property type="molecule type" value="Genomic_DNA"/>
</dbReference>
<dbReference type="InterPro" id="IPR015168">
    <property type="entry name" value="SsuA/THI5"/>
</dbReference>
<comment type="catalytic activity">
    <reaction evidence="11">
        <text>N(6)-(pyridoxal phosphate)-L-lysyl-[4-amino-5-hydroxymethyl-2-methylpyrimidine phosphate synthase] + L-histidyl-[4-amino-5-hydroxymethyl-2-methylpyrimidine phosphate synthase] + 2 Fe(3+) + 4 H2O = L-lysyl-[4-amino-5-hydroxymethyl-2-methylpyrimidine phosphate synthase] + (2S)-2-amino-5-hydroxy-4-oxopentanoyl-[4-amino-5-hydroxymethyl-2-methylpyrimidine phosphate synthase] + 4-amino-2-methyl-5-(phosphooxymethyl)pyrimidine + 3-oxopropanoate + 2 Fe(2+) + 2 H(+)</text>
        <dbReference type="Rhea" id="RHEA:65756"/>
        <dbReference type="Rhea" id="RHEA-COMP:16892"/>
        <dbReference type="Rhea" id="RHEA-COMP:16893"/>
        <dbReference type="Rhea" id="RHEA-COMP:16894"/>
        <dbReference type="Rhea" id="RHEA-COMP:16895"/>
        <dbReference type="ChEBI" id="CHEBI:15377"/>
        <dbReference type="ChEBI" id="CHEBI:15378"/>
        <dbReference type="ChEBI" id="CHEBI:29033"/>
        <dbReference type="ChEBI" id="CHEBI:29034"/>
        <dbReference type="ChEBI" id="CHEBI:29969"/>
        <dbReference type="ChEBI" id="CHEBI:29979"/>
        <dbReference type="ChEBI" id="CHEBI:33190"/>
        <dbReference type="ChEBI" id="CHEBI:58354"/>
        <dbReference type="ChEBI" id="CHEBI:143915"/>
        <dbReference type="ChEBI" id="CHEBI:157692"/>
    </reaction>
    <physiologicalReaction direction="left-to-right" evidence="11">
        <dbReference type="Rhea" id="RHEA:65757"/>
    </physiologicalReaction>
</comment>
<sequence length="362" mass="38780">MNVQNRKAGFSRRGFLQAGGLLGGAFLLGTTVACSSDPSSTSPGATDPNSSDSQQLKAIDLQLSWLGNAQVLGDAVALKKGFYAENGLKVTMKEGGPNADPPGLIASGSSPAGYVSSSPLHMTAVSAGVSVKAYGVNLQQHPWAFISMKDNPIRTPEDLIGKRIGTQPTGGVLVDAVLAKHGISRDQIEIVGVGSDTAPLASGQVDAWTGWTVNYGQLQPLGNNYETMRIWDIGIQLYAGVLLANASVVEEDPEMLAGILSATAKGWRYARDNHDEAIEILKETFPNIDPKIESESAKLVMDIVFTDETEENGWGQMARDNWENQIRIYDELGQFEKGAPNVDDVMTLEILERTVEERSTSA</sequence>
<reference evidence="13 14" key="1">
    <citation type="submission" date="2017-10" db="EMBL/GenBank/DDBJ databases">
        <title>Sequencing the genomes of 1000 actinobacteria strains.</title>
        <authorList>
            <person name="Klenk H.-P."/>
        </authorList>
    </citation>
    <scope>NUCLEOTIDE SEQUENCE [LARGE SCALE GENOMIC DNA]</scope>
    <source>
        <strain evidence="13 14">DSM 21838</strain>
    </source>
</reference>
<dbReference type="RefSeq" id="WP_098481996.1">
    <property type="nucleotide sequence ID" value="NZ_PDJI01000001.1"/>
</dbReference>
<evidence type="ECO:0000256" key="3">
    <source>
        <dbReference type="ARBA" id="ARBA00009406"/>
    </source>
</evidence>
<evidence type="ECO:0000256" key="5">
    <source>
        <dbReference type="ARBA" id="ARBA00022679"/>
    </source>
</evidence>
<keyword evidence="14" id="KW-1185">Reference proteome</keyword>
<evidence type="ECO:0000256" key="9">
    <source>
        <dbReference type="ARBA" id="ARBA00023004"/>
    </source>
</evidence>
<dbReference type="AlphaFoldDB" id="A0A2A9F1C6"/>
<comment type="caution">
    <text evidence="13">The sequence shown here is derived from an EMBL/GenBank/DDBJ whole genome shotgun (WGS) entry which is preliminary data.</text>
</comment>
<name>A0A2A9F1C6_9MICO</name>
<dbReference type="Proteomes" id="UP000222106">
    <property type="component" value="Unassembled WGS sequence"/>
</dbReference>
<organism evidence="13 14">
    <name type="scientific">Georgenia soli</name>
    <dbReference type="NCBI Taxonomy" id="638953"/>
    <lineage>
        <taxon>Bacteria</taxon>
        <taxon>Bacillati</taxon>
        <taxon>Actinomycetota</taxon>
        <taxon>Actinomycetes</taxon>
        <taxon>Micrococcales</taxon>
        <taxon>Bogoriellaceae</taxon>
        <taxon>Georgenia</taxon>
    </lineage>
</organism>
<evidence type="ECO:0000259" key="12">
    <source>
        <dbReference type="Pfam" id="PF09084"/>
    </source>
</evidence>
<dbReference type="OrthoDB" id="174578at2"/>
<keyword evidence="7" id="KW-0663">Pyridoxal phosphate</keyword>
<evidence type="ECO:0000256" key="6">
    <source>
        <dbReference type="ARBA" id="ARBA00022723"/>
    </source>
</evidence>
<dbReference type="PROSITE" id="PS51257">
    <property type="entry name" value="PROKAR_LIPOPROTEIN"/>
    <property type="match status" value="1"/>
</dbReference>
<dbReference type="GO" id="GO:0046872">
    <property type="term" value="F:metal ion binding"/>
    <property type="evidence" value="ECO:0007669"/>
    <property type="project" value="UniProtKB-KW"/>
</dbReference>
<keyword evidence="9" id="KW-0408">Iron</keyword>
<keyword evidence="8" id="KW-0784">Thiamine biosynthesis</keyword>
<dbReference type="GO" id="GO:0009228">
    <property type="term" value="P:thiamine biosynthetic process"/>
    <property type="evidence" value="ECO:0007669"/>
    <property type="project" value="UniProtKB-KW"/>
</dbReference>
<comment type="similarity">
    <text evidence="3">Belongs to the NMT1/THI5 family.</text>
</comment>
<evidence type="ECO:0000256" key="8">
    <source>
        <dbReference type="ARBA" id="ARBA00022977"/>
    </source>
</evidence>
<comment type="function">
    <text evidence="1">Responsible for the formation of the pyrimidine heterocycle in the thiamine biosynthesis pathway. Catalyzes the formation of hydroxymethylpyrimidine phosphate (HMP-P) from histidine and pyridoxal phosphate (PLP). The protein uses PLP and the active site histidine to form HMP-P, generating an inactive enzyme. The enzyme can only undergo a single turnover, which suggests it is a suicide enzyme.</text>
</comment>
<comment type="pathway">
    <text evidence="2">Cofactor biosynthesis; thiamine diphosphate biosynthesis.</text>
</comment>
<evidence type="ECO:0000256" key="4">
    <source>
        <dbReference type="ARBA" id="ARBA00011738"/>
    </source>
</evidence>
<proteinExistence type="inferred from homology"/>
<evidence type="ECO:0000256" key="2">
    <source>
        <dbReference type="ARBA" id="ARBA00004948"/>
    </source>
</evidence>
<feature type="domain" description="SsuA/THI5-like" evidence="12">
    <location>
        <begin position="68"/>
        <end position="277"/>
    </location>
</feature>
<dbReference type="PANTHER" id="PTHR31528">
    <property type="entry name" value="4-AMINO-5-HYDROXYMETHYL-2-METHYLPYRIMIDINE PHOSPHATE SYNTHASE THI11-RELATED"/>
    <property type="match status" value="1"/>
</dbReference>
<dbReference type="PANTHER" id="PTHR31528:SF1">
    <property type="entry name" value="4-AMINO-5-HYDROXYMETHYL-2-METHYLPYRIMIDINE PHOSPHATE SYNTHASE THI11-RELATED"/>
    <property type="match status" value="1"/>
</dbReference>
<protein>
    <recommendedName>
        <fullName evidence="10">Thiamine pyrimidine synthase</fullName>
    </recommendedName>
</protein>
<evidence type="ECO:0000256" key="11">
    <source>
        <dbReference type="ARBA" id="ARBA00048179"/>
    </source>
</evidence>
<comment type="subunit">
    <text evidence="4">Homodimer.</text>
</comment>
<dbReference type="GO" id="GO:0016740">
    <property type="term" value="F:transferase activity"/>
    <property type="evidence" value="ECO:0007669"/>
    <property type="project" value="UniProtKB-KW"/>
</dbReference>
<dbReference type="InterPro" id="IPR027939">
    <property type="entry name" value="NMT1/THI5"/>
</dbReference>
<dbReference type="PROSITE" id="PS51318">
    <property type="entry name" value="TAT"/>
    <property type="match status" value="1"/>
</dbReference>
<evidence type="ECO:0000256" key="7">
    <source>
        <dbReference type="ARBA" id="ARBA00022898"/>
    </source>
</evidence>
<evidence type="ECO:0000256" key="10">
    <source>
        <dbReference type="ARBA" id="ARBA00033171"/>
    </source>
</evidence>
<dbReference type="Pfam" id="PF09084">
    <property type="entry name" value="NMT1"/>
    <property type="match status" value="1"/>
</dbReference>
<dbReference type="SUPFAM" id="SSF53850">
    <property type="entry name" value="Periplasmic binding protein-like II"/>
    <property type="match status" value="1"/>
</dbReference>
<evidence type="ECO:0000313" key="13">
    <source>
        <dbReference type="EMBL" id="PFG45114.1"/>
    </source>
</evidence>